<comment type="caution">
    <text evidence="1">The sequence shown here is derived from an EMBL/GenBank/DDBJ whole genome shotgun (WGS) entry which is preliminary data.</text>
</comment>
<gene>
    <name evidence="1" type="primary">Stra6</name>
    <name evidence="1" type="ORF">SNAT2548_LOCUS2469</name>
</gene>
<protein>
    <submittedName>
        <fullName evidence="1">Stra6 protein</fullName>
    </submittedName>
</protein>
<evidence type="ECO:0000313" key="2">
    <source>
        <dbReference type="Proteomes" id="UP000604046"/>
    </source>
</evidence>
<dbReference type="OrthoDB" id="405944at2759"/>
<dbReference type="Proteomes" id="UP000604046">
    <property type="component" value="Unassembled WGS sequence"/>
</dbReference>
<keyword evidence="2" id="KW-1185">Reference proteome</keyword>
<sequence length="288" mass="32278">MAFEHRSESVLGILSQAPRDFEAWEKLAKPPEIYDPPQRAQTCCTRCVYQSLRSTACCIAPIARVCSAPCCQIKMEKISDSDEWLVRMLQTGTHPNFPEALKGVWWLQDNVAAEGVMTFHDAEWTTASVGMKSSKYNWTVDACNLWGVVLTGNFWIRGGRHLFEFSPNRKWISISVSNPGGSHWIYVIQPGDVFKTPDGEVMDLTPGEDMMRVSYATLDTKSEVGFKYLMRRIAYLDADGKLVKTPNFEKLLKVATSNPQHCCGSCGCLDCGDHALHNIENTGLEVEQ</sequence>
<organism evidence="1 2">
    <name type="scientific">Symbiodinium natans</name>
    <dbReference type="NCBI Taxonomy" id="878477"/>
    <lineage>
        <taxon>Eukaryota</taxon>
        <taxon>Sar</taxon>
        <taxon>Alveolata</taxon>
        <taxon>Dinophyceae</taxon>
        <taxon>Suessiales</taxon>
        <taxon>Symbiodiniaceae</taxon>
        <taxon>Symbiodinium</taxon>
    </lineage>
</organism>
<evidence type="ECO:0000313" key="1">
    <source>
        <dbReference type="EMBL" id="CAE6970319.1"/>
    </source>
</evidence>
<accession>A0A812I4A1</accession>
<reference evidence="1" key="1">
    <citation type="submission" date="2021-02" db="EMBL/GenBank/DDBJ databases">
        <authorList>
            <person name="Dougan E. K."/>
            <person name="Rhodes N."/>
            <person name="Thang M."/>
            <person name="Chan C."/>
        </authorList>
    </citation>
    <scope>NUCLEOTIDE SEQUENCE</scope>
</reference>
<dbReference type="AlphaFoldDB" id="A0A812I4A1"/>
<proteinExistence type="predicted"/>
<dbReference type="EMBL" id="CAJNDS010000147">
    <property type="protein sequence ID" value="CAE6970319.1"/>
    <property type="molecule type" value="Genomic_DNA"/>
</dbReference>
<name>A0A812I4A1_9DINO</name>